<feature type="domain" description="GCVT N-terminal" evidence="4">
    <location>
        <begin position="622"/>
        <end position="892"/>
    </location>
</feature>
<evidence type="ECO:0000313" key="8">
    <source>
        <dbReference type="EMBL" id="KEJ95644.1"/>
    </source>
</evidence>
<dbReference type="InterPro" id="IPR041117">
    <property type="entry name" value="SoxA_A3"/>
</dbReference>
<dbReference type="GO" id="GO:0008115">
    <property type="term" value="F:sarcosine oxidase activity"/>
    <property type="evidence" value="ECO:0007669"/>
    <property type="project" value="InterPro"/>
</dbReference>
<dbReference type="NCBIfam" id="TIGR01372">
    <property type="entry name" value="soxA"/>
    <property type="match status" value="1"/>
</dbReference>
<protein>
    <submittedName>
        <fullName evidence="8">Sarcosine oxidase subunit alpha</fullName>
    </submittedName>
</protein>
<dbReference type="RefSeq" id="WP_037925735.1">
    <property type="nucleotide sequence ID" value="NZ_CP054599.1"/>
</dbReference>
<dbReference type="PRINTS" id="PR00368">
    <property type="entry name" value="FADPNR"/>
</dbReference>
<feature type="domain" description="SoxA A3" evidence="7">
    <location>
        <begin position="524"/>
        <end position="606"/>
    </location>
</feature>
<dbReference type="GO" id="GO:0046653">
    <property type="term" value="P:tetrahydrofolate metabolic process"/>
    <property type="evidence" value="ECO:0007669"/>
    <property type="project" value="InterPro"/>
</dbReference>
<dbReference type="Gene3D" id="3.30.1360.120">
    <property type="entry name" value="Probable tRNA modification gtpase trme, domain 1"/>
    <property type="match status" value="1"/>
</dbReference>
<feature type="domain" description="Aminomethyltransferase C-terminal" evidence="6">
    <location>
        <begin position="913"/>
        <end position="998"/>
    </location>
</feature>
<dbReference type="PRINTS" id="PR00411">
    <property type="entry name" value="PNDRDTASEI"/>
</dbReference>
<keyword evidence="2" id="KW-0560">Oxidoreductase</keyword>
<evidence type="ECO:0000256" key="3">
    <source>
        <dbReference type="SAM" id="MobiDB-lite"/>
    </source>
</evidence>
<dbReference type="SUPFAM" id="SSF103025">
    <property type="entry name" value="Folate-binding domain"/>
    <property type="match status" value="1"/>
</dbReference>
<dbReference type="InterPro" id="IPR006222">
    <property type="entry name" value="GCVT_N"/>
</dbReference>
<dbReference type="Gene3D" id="3.10.20.440">
    <property type="entry name" value="2Fe-2S iron-sulphur cluster binding domain, sarcosine oxidase, alpha subunit, N-terminal domain"/>
    <property type="match status" value="1"/>
</dbReference>
<keyword evidence="9" id="KW-1185">Reference proteome</keyword>
<proteinExistence type="inferred from homology"/>
<dbReference type="SUPFAM" id="SSF51905">
    <property type="entry name" value="FAD/NAD(P)-binding domain"/>
    <property type="match status" value="1"/>
</dbReference>
<dbReference type="PANTHER" id="PTHR43757:SF2">
    <property type="entry name" value="AMINOMETHYLTRANSFERASE, MITOCHONDRIAL"/>
    <property type="match status" value="1"/>
</dbReference>
<evidence type="ECO:0000259" key="7">
    <source>
        <dbReference type="Pfam" id="PF17806"/>
    </source>
</evidence>
<dbReference type="AlphaFoldDB" id="A0A073J0Y8"/>
<dbReference type="OrthoDB" id="5287468at2"/>
<dbReference type="InterPro" id="IPR042204">
    <property type="entry name" value="2Fe-2S-bd_N"/>
</dbReference>
<dbReference type="Pfam" id="PF01571">
    <property type="entry name" value="GCV_T"/>
    <property type="match status" value="1"/>
</dbReference>
<dbReference type="InterPro" id="IPR013977">
    <property type="entry name" value="GcvT_C"/>
</dbReference>
<name>A0A073J0Y8_9RHOB</name>
<dbReference type="InterPro" id="IPR027266">
    <property type="entry name" value="TrmE/GcvT-like"/>
</dbReference>
<evidence type="ECO:0000313" key="9">
    <source>
        <dbReference type="Proteomes" id="UP000027746"/>
    </source>
</evidence>
<evidence type="ECO:0000256" key="1">
    <source>
        <dbReference type="ARBA" id="ARBA00008609"/>
    </source>
</evidence>
<dbReference type="PANTHER" id="PTHR43757">
    <property type="entry name" value="AMINOMETHYLTRANSFERASE"/>
    <property type="match status" value="1"/>
</dbReference>
<dbReference type="InterPro" id="IPR006277">
    <property type="entry name" value="Sarcosine_oxidase_asu"/>
</dbReference>
<dbReference type="InterPro" id="IPR028896">
    <property type="entry name" value="GcvT/YgfZ/DmdA"/>
</dbReference>
<dbReference type="InterPro" id="IPR023753">
    <property type="entry name" value="FAD/NAD-binding_dom"/>
</dbReference>
<dbReference type="Proteomes" id="UP000027746">
    <property type="component" value="Unassembled WGS sequence"/>
</dbReference>
<sequence length="1006" mass="108494">MSTRLATGGRLLNKSRAVSFTFNGQHMTGYEGDTLASALLANDQMLVGRSFKYHRPRGIVASGAEEPNGLVNLGLGGRFEPNQRVTTTELFDGLTAKSQNHWPSLEFDVGAINAQMSRFMPAGFYYKTFMYPRPLWKHVYEPFIRKAAGLGAAPKERDDDTYEHFYAFCDVLVIGGGVAGLQAAKAAADTGARVMLIEQTAHWGGRAPVDGGEIAGKPVDNYVDETVAALEAMDNVTLRRRMMGAGVYDHGYVLAYERLTDHAPDMTGPRHRLWRIRAGHIVTATGAIERPLSFAGNDIPGVMLASAVRDYVTNFGVSPGDRTVVVTNNDNAYLTAIALKHAGLDVPAILDARVLPTDSALMAQAKALGIRVLMGHGVSTVMGGKRVTGVAVCSQAGEGSILETIPCDVVAMSGGWSPVVHLWSHCGGKLTWDTAQAAFKPDVDKAPTGADGKAFVTAAGSASGALLLADVLSNADAAGQAAATSTGHKTARNASAAPEASHTPEAPMAPVWLMPQGAGIKLRSKAWLDYQNDVKVSDVQLAAQEGFHSVEHAKRYTTLGMATDQGKLSNINGLAILSDSLNQPIPQTGTTTFRPPYTPISMGAIGGEARGDVFQPIRRTPMHDWHDENGAEWEPVGHWRRPYAYVRSGESTHDAVMRETKNTRENLGMLDASTLGKIIVRGPDAGKFLDMMYTNMMSTLKPGKCRYGLMCDENGFLIDDGVVARIDEHTWLCHTTTGGAERIHAHMEEWLQTEWWTWQVYVANVTEQYAQIAVVGPKAREALEHLGGMDVSAEALGFMDWADGTLGGFDVRVYRISFSGELSYEIAVPASKGQALWDALMAVGAGLGVMPYGTECLHILRAEKGFIMIGDETDGTVIPQDLGLHWAISKKKDDFIGKRGQERSHMVDPTRWQLVGLETVDGSTLPDGAYASAEGTNANGQRETQGRVTSTYHSPNLDRGIAMGLVLNGPDRMGEVLTFPGTDGKEYKAKIVSPVFYDPEGEKPNV</sequence>
<dbReference type="GeneID" id="68869615"/>
<comment type="similarity">
    <text evidence="1">Belongs to the GcvT family.</text>
</comment>
<evidence type="ECO:0000259" key="5">
    <source>
        <dbReference type="Pfam" id="PF07992"/>
    </source>
</evidence>
<dbReference type="Pfam" id="PF17806">
    <property type="entry name" value="SO_alpha_A3"/>
    <property type="match status" value="1"/>
</dbReference>
<dbReference type="Pfam" id="PF13510">
    <property type="entry name" value="Fer2_4"/>
    <property type="match status" value="1"/>
</dbReference>
<feature type="region of interest" description="Disordered" evidence="3">
    <location>
        <begin position="929"/>
        <end position="954"/>
    </location>
</feature>
<dbReference type="Pfam" id="PF08669">
    <property type="entry name" value="GCV_T_C"/>
    <property type="match status" value="1"/>
</dbReference>
<dbReference type="Pfam" id="PF07992">
    <property type="entry name" value="Pyr_redox_2"/>
    <property type="match status" value="1"/>
</dbReference>
<dbReference type="InterPro" id="IPR036188">
    <property type="entry name" value="FAD/NAD-bd_sf"/>
</dbReference>
<dbReference type="Gene3D" id="3.50.50.60">
    <property type="entry name" value="FAD/NAD(P)-binding domain"/>
    <property type="match status" value="1"/>
</dbReference>
<dbReference type="PIRSF" id="PIRSF037980">
    <property type="entry name" value="SoxA"/>
    <property type="match status" value="1"/>
</dbReference>
<evidence type="ECO:0000259" key="4">
    <source>
        <dbReference type="Pfam" id="PF01571"/>
    </source>
</evidence>
<dbReference type="InterPro" id="IPR029043">
    <property type="entry name" value="GcvT/YgfZ_C"/>
</dbReference>
<dbReference type="SUPFAM" id="SSF101790">
    <property type="entry name" value="Aminomethyltransferase beta-barrel domain"/>
    <property type="match status" value="1"/>
</dbReference>
<feature type="domain" description="FAD/NAD(P)-binding" evidence="5">
    <location>
        <begin position="170"/>
        <end position="423"/>
    </location>
</feature>
<organism evidence="8 9">
    <name type="scientific">Pseudosulfitobacter pseudonitzschiae</name>
    <dbReference type="NCBI Taxonomy" id="1402135"/>
    <lineage>
        <taxon>Bacteria</taxon>
        <taxon>Pseudomonadati</taxon>
        <taxon>Pseudomonadota</taxon>
        <taxon>Alphaproteobacteria</taxon>
        <taxon>Rhodobacterales</taxon>
        <taxon>Roseobacteraceae</taxon>
        <taxon>Pseudosulfitobacter</taxon>
    </lineage>
</organism>
<dbReference type="EMBL" id="JAMD01000005">
    <property type="protein sequence ID" value="KEJ95644.1"/>
    <property type="molecule type" value="Genomic_DNA"/>
</dbReference>
<gene>
    <name evidence="8" type="ORF">SUH3_19220</name>
</gene>
<feature type="region of interest" description="Disordered" evidence="3">
    <location>
        <begin position="483"/>
        <end position="506"/>
    </location>
</feature>
<evidence type="ECO:0000256" key="2">
    <source>
        <dbReference type="ARBA" id="ARBA00023002"/>
    </source>
</evidence>
<evidence type="ECO:0000259" key="6">
    <source>
        <dbReference type="Pfam" id="PF08669"/>
    </source>
</evidence>
<accession>A0A073J0Y8</accession>
<comment type="caution">
    <text evidence="8">The sequence shown here is derived from an EMBL/GenBank/DDBJ whole genome shotgun (WGS) entry which is preliminary data.</text>
</comment>
<reference evidence="8 9" key="1">
    <citation type="submission" date="2014-01" db="EMBL/GenBank/DDBJ databases">
        <title>Sulfitobacter sp. H3 (MCCC 1A00686) Genome Sequencing.</title>
        <authorList>
            <person name="Lai Q."/>
            <person name="Hong Z."/>
        </authorList>
    </citation>
    <scope>NUCLEOTIDE SEQUENCE [LARGE SCALE GENOMIC DNA]</scope>
    <source>
        <strain evidence="8 9">H3</strain>
    </source>
</reference>
<feature type="compositionally biased region" description="Polar residues" evidence="3">
    <location>
        <begin position="934"/>
        <end position="954"/>
    </location>
</feature>